<evidence type="ECO:0000256" key="1">
    <source>
        <dbReference type="ARBA" id="ARBA00005495"/>
    </source>
</evidence>
<keyword evidence="7" id="KW-1185">Reference proteome</keyword>
<dbReference type="AlphaFoldDB" id="A0A517LJL3"/>
<dbReference type="Pfam" id="PF04828">
    <property type="entry name" value="GFA"/>
    <property type="match status" value="1"/>
</dbReference>
<evidence type="ECO:0000313" key="6">
    <source>
        <dbReference type="EMBL" id="QDS75831.1"/>
    </source>
</evidence>
<accession>A0A517LJL3</accession>
<dbReference type="OrthoDB" id="2212170at2759"/>
<dbReference type="InterPro" id="IPR006913">
    <property type="entry name" value="CENP-V/GFA"/>
</dbReference>
<dbReference type="EMBL" id="CP042198">
    <property type="protein sequence ID" value="QDS75831.1"/>
    <property type="molecule type" value="Genomic_DNA"/>
</dbReference>
<dbReference type="PANTHER" id="PTHR33337">
    <property type="entry name" value="GFA DOMAIN-CONTAINING PROTEIN"/>
    <property type="match status" value="1"/>
</dbReference>
<dbReference type="GO" id="GO:0046872">
    <property type="term" value="F:metal ion binding"/>
    <property type="evidence" value="ECO:0007669"/>
    <property type="project" value="UniProtKB-KW"/>
</dbReference>
<evidence type="ECO:0000256" key="2">
    <source>
        <dbReference type="ARBA" id="ARBA00022723"/>
    </source>
</evidence>
<reference evidence="6 7" key="1">
    <citation type="submission" date="2019-07" db="EMBL/GenBank/DDBJ databases">
        <title>Finished genome of Venturia effusa.</title>
        <authorList>
            <person name="Young C.A."/>
            <person name="Cox M.P."/>
            <person name="Ganley A.R.D."/>
            <person name="David W.J."/>
        </authorList>
    </citation>
    <scope>NUCLEOTIDE SEQUENCE [LARGE SCALE GENOMIC DNA]</scope>
    <source>
        <strain evidence="7">albino</strain>
    </source>
</reference>
<sequence>MPGFCVKCHCQSCRVSSGGLFSVNLPVPTKDLTINGTPKVYVDKDTTSGKPVYRNFCGDCGCAIVSTTEAEGHAIGYVKGGLFTKAGIDLPPPGAEVFWHRREKWEKPTDGVELH</sequence>
<keyword evidence="4" id="KW-0456">Lyase</keyword>
<dbReference type="InterPro" id="IPR011057">
    <property type="entry name" value="Mss4-like_sf"/>
</dbReference>
<dbReference type="Gene3D" id="3.90.1590.10">
    <property type="entry name" value="glutathione-dependent formaldehyde- activating enzyme (gfa)"/>
    <property type="match status" value="1"/>
</dbReference>
<dbReference type="SUPFAM" id="SSF51316">
    <property type="entry name" value="Mss4-like"/>
    <property type="match status" value="1"/>
</dbReference>
<name>A0A517LJL3_9PEZI</name>
<dbReference type="PANTHER" id="PTHR33337:SF40">
    <property type="entry name" value="CENP-V_GFA DOMAIN-CONTAINING PROTEIN-RELATED"/>
    <property type="match status" value="1"/>
</dbReference>
<evidence type="ECO:0000259" key="5">
    <source>
        <dbReference type="Pfam" id="PF04828"/>
    </source>
</evidence>
<dbReference type="STRING" id="50376.A0A517LJL3"/>
<keyword evidence="2" id="KW-0479">Metal-binding</keyword>
<organism evidence="6 7">
    <name type="scientific">Venturia effusa</name>
    <dbReference type="NCBI Taxonomy" id="50376"/>
    <lineage>
        <taxon>Eukaryota</taxon>
        <taxon>Fungi</taxon>
        <taxon>Dikarya</taxon>
        <taxon>Ascomycota</taxon>
        <taxon>Pezizomycotina</taxon>
        <taxon>Dothideomycetes</taxon>
        <taxon>Pleosporomycetidae</taxon>
        <taxon>Venturiales</taxon>
        <taxon>Venturiaceae</taxon>
        <taxon>Venturia</taxon>
    </lineage>
</organism>
<keyword evidence="3" id="KW-0862">Zinc</keyword>
<feature type="domain" description="CENP-V/GFA" evidence="5">
    <location>
        <begin position="4"/>
        <end position="99"/>
    </location>
</feature>
<dbReference type="Proteomes" id="UP000316270">
    <property type="component" value="Chromosome 14"/>
</dbReference>
<gene>
    <name evidence="6" type="ORF">FKW77_001133</name>
</gene>
<evidence type="ECO:0000256" key="3">
    <source>
        <dbReference type="ARBA" id="ARBA00022833"/>
    </source>
</evidence>
<evidence type="ECO:0000256" key="4">
    <source>
        <dbReference type="ARBA" id="ARBA00023239"/>
    </source>
</evidence>
<comment type="similarity">
    <text evidence="1">Belongs to the Gfa family.</text>
</comment>
<evidence type="ECO:0000313" key="7">
    <source>
        <dbReference type="Proteomes" id="UP000316270"/>
    </source>
</evidence>
<dbReference type="GO" id="GO:0016846">
    <property type="term" value="F:carbon-sulfur lyase activity"/>
    <property type="evidence" value="ECO:0007669"/>
    <property type="project" value="InterPro"/>
</dbReference>
<protein>
    <recommendedName>
        <fullName evidence="5">CENP-V/GFA domain-containing protein</fullName>
    </recommendedName>
</protein>
<proteinExistence type="inferred from homology"/>